<evidence type="ECO:0000313" key="2">
    <source>
        <dbReference type="Proteomes" id="UP001054945"/>
    </source>
</evidence>
<comment type="caution">
    <text evidence="1">The sequence shown here is derived from an EMBL/GenBank/DDBJ whole genome shotgun (WGS) entry which is preliminary data.</text>
</comment>
<accession>A0AAV4UV20</accession>
<protein>
    <submittedName>
        <fullName evidence="1">Uncharacterized protein</fullName>
    </submittedName>
</protein>
<evidence type="ECO:0000313" key="1">
    <source>
        <dbReference type="EMBL" id="GIY61518.1"/>
    </source>
</evidence>
<dbReference type="AlphaFoldDB" id="A0AAV4UV20"/>
<name>A0AAV4UV20_CAEEX</name>
<proteinExistence type="predicted"/>
<organism evidence="1 2">
    <name type="scientific">Caerostris extrusa</name>
    <name type="common">Bark spider</name>
    <name type="synonym">Caerostris bankana</name>
    <dbReference type="NCBI Taxonomy" id="172846"/>
    <lineage>
        <taxon>Eukaryota</taxon>
        <taxon>Metazoa</taxon>
        <taxon>Ecdysozoa</taxon>
        <taxon>Arthropoda</taxon>
        <taxon>Chelicerata</taxon>
        <taxon>Arachnida</taxon>
        <taxon>Araneae</taxon>
        <taxon>Araneomorphae</taxon>
        <taxon>Entelegynae</taxon>
        <taxon>Araneoidea</taxon>
        <taxon>Araneidae</taxon>
        <taxon>Caerostris</taxon>
    </lineage>
</organism>
<gene>
    <name evidence="1" type="ORF">CEXT_343871</name>
</gene>
<keyword evidence="2" id="KW-1185">Reference proteome</keyword>
<sequence>MVYAGSESGLSHCAYAGQVGQGSLPLAGSDELFLLRGGESYGCRQRLFKWTKLQVTAWLWRFERRLWYSHIYWEIKECFTKIGCQPT</sequence>
<reference evidence="1 2" key="1">
    <citation type="submission" date="2021-06" db="EMBL/GenBank/DDBJ databases">
        <title>Caerostris extrusa draft genome.</title>
        <authorList>
            <person name="Kono N."/>
            <person name="Arakawa K."/>
        </authorList>
    </citation>
    <scope>NUCLEOTIDE SEQUENCE [LARGE SCALE GENOMIC DNA]</scope>
</reference>
<dbReference type="EMBL" id="BPLR01013477">
    <property type="protein sequence ID" value="GIY61518.1"/>
    <property type="molecule type" value="Genomic_DNA"/>
</dbReference>
<dbReference type="Proteomes" id="UP001054945">
    <property type="component" value="Unassembled WGS sequence"/>
</dbReference>